<accession>A0ABZ0PDK1</accession>
<comment type="similarity">
    <text evidence="2">Belongs to the CPA3 antiporters (TC 2.A.63) subunit C family.</text>
</comment>
<keyword evidence="9" id="KW-0560">Oxidoreductase</keyword>
<evidence type="ECO:0000313" key="9">
    <source>
        <dbReference type="EMBL" id="WPB83290.1"/>
    </source>
</evidence>
<dbReference type="PANTHER" id="PTHR34583:SF2">
    <property type="entry name" value="ANTIPORTER SUBUNIT MNHC2-RELATED"/>
    <property type="match status" value="1"/>
</dbReference>
<comment type="subcellular location">
    <subcellularLocation>
        <location evidence="1">Cell membrane</location>
        <topology evidence="1">Multi-pass membrane protein</topology>
    </subcellularLocation>
</comment>
<evidence type="ECO:0000256" key="8">
    <source>
        <dbReference type="SAM" id="Phobius"/>
    </source>
</evidence>
<keyword evidence="10" id="KW-1185">Reference proteome</keyword>
<feature type="transmembrane region" description="Helical" evidence="8">
    <location>
        <begin position="75"/>
        <end position="96"/>
    </location>
</feature>
<gene>
    <name evidence="9" type="ORF">R9Z33_14370</name>
</gene>
<sequence length="140" mass="13755">MEAALALTIGLLVAAAAYLLLARDLPRALLGFVLLGTGVNLAIFAAGRVGGMVPPLVDPGASVLVAGAGNPLPQALILTAIVIGFGLAAFALVLVMRAHAAFGSVSAEEMDEAERPDHAGPPAVPAAAGAGQSAARKEAA</sequence>
<dbReference type="Pfam" id="PF00420">
    <property type="entry name" value="Oxidored_q2"/>
    <property type="match status" value="1"/>
</dbReference>
<evidence type="ECO:0000313" key="10">
    <source>
        <dbReference type="Proteomes" id="UP001305521"/>
    </source>
</evidence>
<evidence type="ECO:0000256" key="1">
    <source>
        <dbReference type="ARBA" id="ARBA00004651"/>
    </source>
</evidence>
<reference evidence="9 10" key="1">
    <citation type="submission" date="2023-11" db="EMBL/GenBank/DDBJ databases">
        <title>Arctic aerobic anoxygenic photoheterotroph Sediminicoccus rosea KRV36 adapts its photosynthesis to long days of polar summer.</title>
        <authorList>
            <person name="Tomasch J."/>
            <person name="Kopejtka K."/>
            <person name="Bily T."/>
            <person name="Gardiner A.T."/>
            <person name="Gardian Z."/>
            <person name="Shivaramu S."/>
            <person name="Koblizek M."/>
            <person name="Engelhardt F."/>
            <person name="Kaftan D."/>
        </authorList>
    </citation>
    <scope>NUCLEOTIDE SEQUENCE [LARGE SCALE GENOMIC DNA]</scope>
    <source>
        <strain evidence="9 10">R-30</strain>
    </source>
</reference>
<name>A0ABZ0PDK1_9PROT</name>
<feature type="region of interest" description="Disordered" evidence="7">
    <location>
        <begin position="107"/>
        <end position="140"/>
    </location>
</feature>
<keyword evidence="4 8" id="KW-0812">Transmembrane</keyword>
<dbReference type="Proteomes" id="UP001305521">
    <property type="component" value="Chromosome"/>
</dbReference>
<evidence type="ECO:0000256" key="5">
    <source>
        <dbReference type="ARBA" id="ARBA00022989"/>
    </source>
</evidence>
<evidence type="ECO:0000256" key="3">
    <source>
        <dbReference type="ARBA" id="ARBA00022475"/>
    </source>
</evidence>
<evidence type="ECO:0000256" key="4">
    <source>
        <dbReference type="ARBA" id="ARBA00022692"/>
    </source>
</evidence>
<organism evidence="9 10">
    <name type="scientific">Sediminicoccus rosea</name>
    <dbReference type="NCBI Taxonomy" id="1225128"/>
    <lineage>
        <taxon>Bacteria</taxon>
        <taxon>Pseudomonadati</taxon>
        <taxon>Pseudomonadota</taxon>
        <taxon>Alphaproteobacteria</taxon>
        <taxon>Acetobacterales</taxon>
        <taxon>Roseomonadaceae</taxon>
        <taxon>Sediminicoccus</taxon>
    </lineage>
</organism>
<keyword evidence="3" id="KW-1003">Cell membrane</keyword>
<evidence type="ECO:0000256" key="2">
    <source>
        <dbReference type="ARBA" id="ARBA00010388"/>
    </source>
</evidence>
<dbReference type="PANTHER" id="PTHR34583">
    <property type="entry name" value="ANTIPORTER SUBUNIT MNHC2-RELATED"/>
    <property type="match status" value="1"/>
</dbReference>
<dbReference type="EC" id="1.6.5.9" evidence="9"/>
<dbReference type="EMBL" id="CP137852">
    <property type="protein sequence ID" value="WPB83290.1"/>
    <property type="molecule type" value="Genomic_DNA"/>
</dbReference>
<proteinExistence type="inferred from homology"/>
<dbReference type="InterPro" id="IPR050601">
    <property type="entry name" value="CPA3_antiporter_subunitC"/>
</dbReference>
<dbReference type="GO" id="GO:0050136">
    <property type="term" value="F:NADH dehydrogenase (quinone) (non-electrogenic) activity"/>
    <property type="evidence" value="ECO:0007669"/>
    <property type="project" value="UniProtKB-EC"/>
</dbReference>
<dbReference type="RefSeq" id="WP_318647267.1">
    <property type="nucleotide sequence ID" value="NZ_CP137852.1"/>
</dbReference>
<dbReference type="Gene3D" id="1.10.287.3510">
    <property type="match status" value="1"/>
</dbReference>
<dbReference type="InterPro" id="IPR039428">
    <property type="entry name" value="NUOK/Mnh_C1-like"/>
</dbReference>
<evidence type="ECO:0000256" key="6">
    <source>
        <dbReference type="ARBA" id="ARBA00023136"/>
    </source>
</evidence>
<keyword evidence="6 8" id="KW-0472">Membrane</keyword>
<keyword evidence="5 8" id="KW-1133">Transmembrane helix</keyword>
<evidence type="ECO:0000256" key="7">
    <source>
        <dbReference type="SAM" id="MobiDB-lite"/>
    </source>
</evidence>
<protein>
    <submittedName>
        <fullName evidence="9">NADH-quinone oxidoreductase subunit K</fullName>
        <ecNumber evidence="9">1.6.5.9</ecNumber>
    </submittedName>
</protein>
<feature type="compositionally biased region" description="Low complexity" evidence="7">
    <location>
        <begin position="125"/>
        <end position="134"/>
    </location>
</feature>